<proteinExistence type="predicted"/>
<dbReference type="PANTHER" id="PTHR46890:SF50">
    <property type="entry name" value="RNA-DIRECTED DNA POLYMERASE, EUKARYOTA, REVERSE TRANSCRIPTASE ZINC-BINDING DOMAIN PROTEIN-RELATED"/>
    <property type="match status" value="1"/>
</dbReference>
<sequence>MPDQNLPYKLKWRRALDKLYSAIKFASIRADCGSGIGRITKNLLIRYFNEIKQISLIRLASDHNPILLTCGNWDWKKTYFKFETWWLEVDGFKDKVKELWESFRVKGRPGYVLAKKFKMLKATIKEWSKYNRGNWKQKKDDILNQISYQETVREQRPLTDDELVQKANLTLEFEERAFEEKEIVECLTMCAVDKASGPDGFPMNEEWELGKWGSGANGEVDRILYQTIRFSVLVNGEPVGFFASERGSRQGDSISPFLFILAMEGFDSMMRIAAQNKWISDFRIGGSVGEEMEISRLLYADYTIIFCEPVAKLISYIGVILVLFEAVAGLKFNGEKQCIPPSK</sequence>
<dbReference type="AlphaFoldDB" id="A0AAF0Q581"/>
<dbReference type="Proteomes" id="UP001234989">
    <property type="component" value="Chromosome 2"/>
</dbReference>
<accession>A0AAF0Q581</accession>
<reference evidence="1" key="1">
    <citation type="submission" date="2023-08" db="EMBL/GenBank/DDBJ databases">
        <title>A de novo genome assembly of Solanum verrucosum Schlechtendal, a Mexican diploid species geographically isolated from the other diploid A-genome species in potato relatives.</title>
        <authorList>
            <person name="Hosaka K."/>
        </authorList>
    </citation>
    <scope>NUCLEOTIDE SEQUENCE</scope>
    <source>
        <tissue evidence="1">Young leaves</tissue>
    </source>
</reference>
<protein>
    <recommendedName>
        <fullName evidence="3">Reverse transcriptase domain-containing protein</fullName>
    </recommendedName>
</protein>
<dbReference type="InterPro" id="IPR052343">
    <property type="entry name" value="Retrotransposon-Effector_Assoc"/>
</dbReference>
<name>A0AAF0Q581_SOLVR</name>
<evidence type="ECO:0008006" key="3">
    <source>
        <dbReference type="Google" id="ProtNLM"/>
    </source>
</evidence>
<keyword evidence="2" id="KW-1185">Reference proteome</keyword>
<gene>
    <name evidence="1" type="ORF">MTR67_007496</name>
</gene>
<evidence type="ECO:0000313" key="2">
    <source>
        <dbReference type="Proteomes" id="UP001234989"/>
    </source>
</evidence>
<dbReference type="EMBL" id="CP133613">
    <property type="protein sequence ID" value="WMV14111.1"/>
    <property type="molecule type" value="Genomic_DNA"/>
</dbReference>
<evidence type="ECO:0000313" key="1">
    <source>
        <dbReference type="EMBL" id="WMV14111.1"/>
    </source>
</evidence>
<dbReference type="PANTHER" id="PTHR46890">
    <property type="entry name" value="NON-LTR RETROLELEMENT REVERSE TRANSCRIPTASE-LIKE PROTEIN-RELATED"/>
    <property type="match status" value="1"/>
</dbReference>
<organism evidence="1 2">
    <name type="scientific">Solanum verrucosum</name>
    <dbReference type="NCBI Taxonomy" id="315347"/>
    <lineage>
        <taxon>Eukaryota</taxon>
        <taxon>Viridiplantae</taxon>
        <taxon>Streptophyta</taxon>
        <taxon>Embryophyta</taxon>
        <taxon>Tracheophyta</taxon>
        <taxon>Spermatophyta</taxon>
        <taxon>Magnoliopsida</taxon>
        <taxon>eudicotyledons</taxon>
        <taxon>Gunneridae</taxon>
        <taxon>Pentapetalae</taxon>
        <taxon>asterids</taxon>
        <taxon>lamiids</taxon>
        <taxon>Solanales</taxon>
        <taxon>Solanaceae</taxon>
        <taxon>Solanoideae</taxon>
        <taxon>Solaneae</taxon>
        <taxon>Solanum</taxon>
    </lineage>
</organism>